<dbReference type="GO" id="GO:0019028">
    <property type="term" value="C:viral capsid"/>
    <property type="evidence" value="ECO:0007669"/>
    <property type="project" value="UniProtKB-KW"/>
</dbReference>
<keyword evidence="2" id="KW-1035">Host cytoplasm</keyword>
<dbReference type="InterPro" id="IPR005564">
    <property type="entry name" value="Major_capsid_GpE"/>
</dbReference>
<dbReference type="EMBL" id="MW749004">
    <property type="protein sequence ID" value="QYA57326.1"/>
    <property type="molecule type" value="Genomic_DNA"/>
</dbReference>
<keyword evidence="1" id="KW-0946">Virion</keyword>
<evidence type="ECO:0000256" key="1">
    <source>
        <dbReference type="ARBA" id="ARBA00022561"/>
    </source>
</evidence>
<sequence length="367" mass="40700">MTTIANPTDNMFLSDLTGVVENIPNTYGLITNMNLFNANPISQTSFILDLREFDIRLQDSVDRDSHDATTIDSDVVKQIGMVMPYFKSVESLTPMELQGVRQVGTANQPEQEAAVKARKLMKLRMQHAITKEFLMAQALKGKILNPQGQLIADLNAAFGVTKKTFYFDLDNPAADIDGTIEALKEHMEKEALTGALIDGERIKVLVDSVFFRKLINHPKIREAYLAQQSATAYRYMTGSLRTGVSDGTAARTSEFVYGGLTFVKYTGAFKDMRGQNHKLVGISGVADTVGVGHAFPDTSMLGAAADLYQIAYGPCPKMGYANTLGKELYAFEYLRPRDEGVDFEMHSYMLPYCTRPQLLVDVRADKQ</sequence>
<evidence type="ECO:0000313" key="4">
    <source>
        <dbReference type="Proteomes" id="UP000827415"/>
    </source>
</evidence>
<evidence type="ECO:0000256" key="2">
    <source>
        <dbReference type="ARBA" id="ARBA00023200"/>
    </source>
</evidence>
<protein>
    <submittedName>
        <fullName evidence="3">Major capsid protein</fullName>
    </submittedName>
</protein>
<organism evidence="3 4">
    <name type="scientific">Hafnia phage vB_HpaM_Zyzzx</name>
    <dbReference type="NCBI Taxonomy" id="2836109"/>
    <lineage>
        <taxon>Viruses</taxon>
        <taxon>Duplodnaviria</taxon>
        <taxon>Heunggongvirae</taxon>
        <taxon>Uroviricota</taxon>
        <taxon>Caudoviricetes</taxon>
        <taxon>Andersonviridae</taxon>
        <taxon>Andersonviridae incertae sedis</taxon>
        <taxon>Daniellevirus</taxon>
        <taxon>Daniellevirus Zyzzx</taxon>
    </lineage>
</organism>
<accession>A0AAE7WAI8</accession>
<name>A0AAE7WAI8_9CAUD</name>
<evidence type="ECO:0000313" key="3">
    <source>
        <dbReference type="EMBL" id="QYA57326.1"/>
    </source>
</evidence>
<keyword evidence="1" id="KW-0167">Capsid protein</keyword>
<reference evidence="3 4" key="1">
    <citation type="submission" date="2021-03" db="EMBL/GenBank/DDBJ databases">
        <authorList>
            <person name="Thompson D.W."/>
            <person name="Brown H.M.F."/>
            <person name="Thompson S.D."/>
            <person name="Grose J.H."/>
        </authorList>
    </citation>
    <scope>NUCLEOTIDE SEQUENCE [LARGE SCALE GENOMIC DNA]</scope>
</reference>
<keyword evidence="4" id="KW-1185">Reference proteome</keyword>
<dbReference type="Proteomes" id="UP000827415">
    <property type="component" value="Segment"/>
</dbReference>
<dbReference type="Pfam" id="PF03864">
    <property type="entry name" value="Phage_cap_E"/>
    <property type="match status" value="1"/>
</dbReference>
<gene>
    <name evidence="3" type="ORF">ZYZZX_111</name>
</gene>
<proteinExistence type="predicted"/>